<protein>
    <submittedName>
        <fullName evidence="3">DUF6153 family protein</fullName>
    </submittedName>
</protein>
<comment type="caution">
    <text evidence="3">The sequence shown here is derived from an EMBL/GenBank/DDBJ whole genome shotgun (WGS) entry which is preliminary data.</text>
</comment>
<keyword evidence="2" id="KW-0812">Transmembrane</keyword>
<organism evidence="3 4">
    <name type="scientific">Saccharopolyspora ipomoeae</name>
    <dbReference type="NCBI Taxonomy" id="3042027"/>
    <lineage>
        <taxon>Bacteria</taxon>
        <taxon>Bacillati</taxon>
        <taxon>Actinomycetota</taxon>
        <taxon>Actinomycetes</taxon>
        <taxon>Pseudonocardiales</taxon>
        <taxon>Pseudonocardiaceae</taxon>
        <taxon>Saccharopolyspora</taxon>
    </lineage>
</organism>
<gene>
    <name evidence="3" type="ORF">QFW96_24600</name>
</gene>
<evidence type="ECO:0000313" key="3">
    <source>
        <dbReference type="EMBL" id="MDI2031829.1"/>
    </source>
</evidence>
<feature type="transmembrane region" description="Helical" evidence="2">
    <location>
        <begin position="57"/>
        <end position="76"/>
    </location>
</feature>
<sequence>MRPTALRWVLLLALALGVVLMHHVPAQHDSHHSQHTATAQVQAAASEHDDGSHEHDLLHLCLAVAASFLALLAPRLRADLGVIAEMPPPRFRRTLERARQPDPLPRRLAALCVLRR</sequence>
<keyword evidence="4" id="KW-1185">Reference proteome</keyword>
<evidence type="ECO:0000313" key="4">
    <source>
        <dbReference type="Proteomes" id="UP001237595"/>
    </source>
</evidence>
<dbReference type="Proteomes" id="UP001237595">
    <property type="component" value="Unassembled WGS sequence"/>
</dbReference>
<dbReference type="EMBL" id="JASAOF010000021">
    <property type="protein sequence ID" value="MDI2031829.1"/>
    <property type="molecule type" value="Genomic_DNA"/>
</dbReference>
<keyword evidence="2" id="KW-1133">Transmembrane helix</keyword>
<feature type="region of interest" description="Disordered" evidence="1">
    <location>
        <begin position="29"/>
        <end position="49"/>
    </location>
</feature>
<keyword evidence="2" id="KW-0472">Membrane</keyword>
<dbReference type="Pfam" id="PF19650">
    <property type="entry name" value="DUF6153"/>
    <property type="match status" value="1"/>
</dbReference>
<dbReference type="InterPro" id="IPR046151">
    <property type="entry name" value="DUF6153"/>
</dbReference>
<accession>A0ABT6PUZ5</accession>
<evidence type="ECO:0000256" key="2">
    <source>
        <dbReference type="SAM" id="Phobius"/>
    </source>
</evidence>
<evidence type="ECO:0000256" key="1">
    <source>
        <dbReference type="SAM" id="MobiDB-lite"/>
    </source>
</evidence>
<proteinExistence type="predicted"/>
<reference evidence="3 4" key="1">
    <citation type="submission" date="2023-04" db="EMBL/GenBank/DDBJ databases">
        <title>Draft genome sequence of Saccharopolyspora sp. TS4A08 isolated from sweet potato rhizospheric soil.</title>
        <authorList>
            <person name="Suksaard P."/>
            <person name="Duangmal K."/>
        </authorList>
    </citation>
    <scope>NUCLEOTIDE SEQUENCE [LARGE SCALE GENOMIC DNA]</scope>
    <source>
        <strain evidence="3 4">TS4A08</strain>
    </source>
</reference>
<name>A0ABT6PUZ5_9PSEU</name>
<feature type="compositionally biased region" description="Low complexity" evidence="1">
    <location>
        <begin position="35"/>
        <end position="45"/>
    </location>
</feature>
<dbReference type="RefSeq" id="WP_281458091.1">
    <property type="nucleotide sequence ID" value="NZ_JASAOF010000021.1"/>
</dbReference>